<dbReference type="GO" id="GO:0005886">
    <property type="term" value="C:plasma membrane"/>
    <property type="evidence" value="ECO:0007669"/>
    <property type="project" value="UniProtKB-SubCell"/>
</dbReference>
<dbReference type="InParanoid" id="W0RKA7"/>
<keyword evidence="5 7" id="KW-1133">Transmembrane helix</keyword>
<comment type="caution">
    <text evidence="7">Lacks conserved residue(s) required for the propagation of feature annotation.</text>
</comment>
<keyword evidence="3 7" id="KW-1003">Cell membrane</keyword>
<accession>W0RKA7</accession>
<dbReference type="PATRIC" id="fig|861299.3.peg.3700"/>
<dbReference type="InterPro" id="IPR032816">
    <property type="entry name" value="VTT_dom"/>
</dbReference>
<evidence type="ECO:0000256" key="2">
    <source>
        <dbReference type="ARBA" id="ARBA00010792"/>
    </source>
</evidence>
<dbReference type="InterPro" id="IPR032818">
    <property type="entry name" value="DedA-like"/>
</dbReference>
<keyword evidence="6 7" id="KW-0472">Membrane</keyword>
<sequence length="224" mass="24347">MNFFSELLHRLRDLPALVQWAGYVGLFAIVFTETGLFFGFFLPGDSLLVTAGLLASQGLPLDVRTLGFLLSGAAILGDNTNYWIGRISGERIFTREESLLFKPKHLQRAADFYAKHGAKTVVLARFMPIVRTFAPLVAGAARMPYRTFLTFSVIGGLAWIWSMLAIGYFLGSRFPGVSEHLELVIIVVVLLSISPGIVSWLRTRRAAATAGAGAGDVGSGGRPR</sequence>
<evidence type="ECO:0000256" key="4">
    <source>
        <dbReference type="ARBA" id="ARBA00022692"/>
    </source>
</evidence>
<dbReference type="STRING" id="861299.J421_3644"/>
<organism evidence="9 10">
    <name type="scientific">Gemmatirosa kalamazoonensis</name>
    <dbReference type="NCBI Taxonomy" id="861299"/>
    <lineage>
        <taxon>Bacteria</taxon>
        <taxon>Pseudomonadati</taxon>
        <taxon>Gemmatimonadota</taxon>
        <taxon>Gemmatimonadia</taxon>
        <taxon>Gemmatimonadales</taxon>
        <taxon>Gemmatimonadaceae</taxon>
        <taxon>Gemmatirosa</taxon>
    </lineage>
</organism>
<reference evidence="9 10" key="1">
    <citation type="journal article" date="2014" name="Genome Announc.">
        <title>Genome Sequence and Methylome of Soil Bacterium Gemmatirosa kalamazoonensis KBS708T, a Member of the Rarely Cultivated Gemmatimonadetes Phylum.</title>
        <authorList>
            <person name="Debruyn J.M."/>
            <person name="Radosevich M."/>
            <person name="Wommack K.E."/>
            <person name="Polson S.W."/>
            <person name="Hauser L.J."/>
            <person name="Fawaz M.N."/>
            <person name="Korlach J."/>
            <person name="Tsai Y.C."/>
        </authorList>
    </citation>
    <scope>NUCLEOTIDE SEQUENCE [LARGE SCALE GENOMIC DNA]</scope>
    <source>
        <strain evidence="9 10">KBS708</strain>
    </source>
</reference>
<evidence type="ECO:0000313" key="9">
    <source>
        <dbReference type="EMBL" id="AHG91181.1"/>
    </source>
</evidence>
<dbReference type="RefSeq" id="WP_025412637.1">
    <property type="nucleotide sequence ID" value="NZ_CP007128.1"/>
</dbReference>
<keyword evidence="4 7" id="KW-0812">Transmembrane</keyword>
<evidence type="ECO:0000256" key="3">
    <source>
        <dbReference type="ARBA" id="ARBA00022475"/>
    </source>
</evidence>
<feature type="domain" description="VTT" evidence="8">
    <location>
        <begin position="42"/>
        <end position="168"/>
    </location>
</feature>
<dbReference type="eggNOG" id="COG0586">
    <property type="taxonomic scope" value="Bacteria"/>
</dbReference>
<keyword evidence="10" id="KW-1185">Reference proteome</keyword>
<dbReference type="EMBL" id="CP007128">
    <property type="protein sequence ID" value="AHG91181.1"/>
    <property type="molecule type" value="Genomic_DNA"/>
</dbReference>
<evidence type="ECO:0000259" key="8">
    <source>
        <dbReference type="Pfam" id="PF09335"/>
    </source>
</evidence>
<proteinExistence type="inferred from homology"/>
<dbReference type="Pfam" id="PF09335">
    <property type="entry name" value="VTT_dom"/>
    <property type="match status" value="1"/>
</dbReference>
<name>W0RKA7_9BACT</name>
<dbReference type="Proteomes" id="UP000019151">
    <property type="component" value="Chromosome"/>
</dbReference>
<protein>
    <submittedName>
        <fullName evidence="9">SNARE associated protein</fullName>
    </submittedName>
</protein>
<evidence type="ECO:0000313" key="10">
    <source>
        <dbReference type="Proteomes" id="UP000019151"/>
    </source>
</evidence>
<comment type="similarity">
    <text evidence="2 7">Belongs to the DedA family.</text>
</comment>
<dbReference type="FunCoup" id="W0RKA7">
    <property type="interactions" value="393"/>
</dbReference>
<dbReference type="OrthoDB" id="9813426at2"/>
<evidence type="ECO:0000256" key="7">
    <source>
        <dbReference type="RuleBase" id="RU367016"/>
    </source>
</evidence>
<feature type="transmembrane region" description="Helical" evidence="7">
    <location>
        <begin position="20"/>
        <end position="42"/>
    </location>
</feature>
<dbReference type="PANTHER" id="PTHR30353:SF0">
    <property type="entry name" value="TRANSMEMBRANE PROTEIN"/>
    <property type="match status" value="1"/>
</dbReference>
<feature type="transmembrane region" description="Helical" evidence="7">
    <location>
        <begin position="148"/>
        <end position="171"/>
    </location>
</feature>
<evidence type="ECO:0000256" key="6">
    <source>
        <dbReference type="ARBA" id="ARBA00023136"/>
    </source>
</evidence>
<gene>
    <name evidence="9" type="ORF">J421_3644</name>
</gene>
<comment type="subcellular location">
    <subcellularLocation>
        <location evidence="1 7">Cell membrane</location>
        <topology evidence="1 7">Multi-pass membrane protein</topology>
    </subcellularLocation>
</comment>
<dbReference type="HOGENOM" id="CLU_044208_6_1_0"/>
<dbReference type="KEGG" id="gba:J421_3644"/>
<feature type="transmembrane region" description="Helical" evidence="7">
    <location>
        <begin position="183"/>
        <end position="201"/>
    </location>
</feature>
<evidence type="ECO:0000256" key="5">
    <source>
        <dbReference type="ARBA" id="ARBA00022989"/>
    </source>
</evidence>
<dbReference type="AlphaFoldDB" id="W0RKA7"/>
<evidence type="ECO:0000256" key="1">
    <source>
        <dbReference type="ARBA" id="ARBA00004651"/>
    </source>
</evidence>
<dbReference type="PANTHER" id="PTHR30353">
    <property type="entry name" value="INNER MEMBRANE PROTEIN DEDA-RELATED"/>
    <property type="match status" value="1"/>
</dbReference>